<feature type="compositionally biased region" description="Low complexity" evidence="1">
    <location>
        <begin position="85"/>
        <end position="94"/>
    </location>
</feature>
<feature type="compositionally biased region" description="Low complexity" evidence="1">
    <location>
        <begin position="335"/>
        <end position="354"/>
    </location>
</feature>
<dbReference type="SMART" id="SM01373">
    <property type="entry name" value="MAGE"/>
    <property type="match status" value="1"/>
</dbReference>
<evidence type="ECO:0000256" key="1">
    <source>
        <dbReference type="SAM" id="MobiDB-lite"/>
    </source>
</evidence>
<feature type="compositionally biased region" description="Basic residues" evidence="1">
    <location>
        <begin position="69"/>
        <end position="81"/>
    </location>
</feature>
<dbReference type="InterPro" id="IPR041899">
    <property type="entry name" value="MAGE_WH2"/>
</dbReference>
<dbReference type="GO" id="GO:0005634">
    <property type="term" value="C:nucleus"/>
    <property type="evidence" value="ECO:0007669"/>
    <property type="project" value="TreeGrafter"/>
</dbReference>
<organism evidence="3 4">
    <name type="scientific">Puma concolor</name>
    <name type="common">Mountain lion</name>
    <name type="synonym">Felis concolor</name>
    <dbReference type="NCBI Taxonomy" id="9696"/>
    <lineage>
        <taxon>Eukaryota</taxon>
        <taxon>Metazoa</taxon>
        <taxon>Chordata</taxon>
        <taxon>Craniata</taxon>
        <taxon>Vertebrata</taxon>
        <taxon>Euteleostomi</taxon>
        <taxon>Mammalia</taxon>
        <taxon>Eutheria</taxon>
        <taxon>Laurasiatheria</taxon>
        <taxon>Carnivora</taxon>
        <taxon>Feliformia</taxon>
        <taxon>Felidae</taxon>
        <taxon>Felinae</taxon>
        <taxon>Puma</taxon>
    </lineage>
</organism>
<name>A0A6P6IPU2_PUMCO</name>
<feature type="region of interest" description="Disordered" evidence="1">
    <location>
        <begin position="1"/>
        <end position="126"/>
    </location>
</feature>
<feature type="domain" description="MAGE" evidence="2">
    <location>
        <begin position="127"/>
        <end position="323"/>
    </location>
</feature>
<dbReference type="Pfam" id="PF01454">
    <property type="entry name" value="MAGE"/>
    <property type="match status" value="1"/>
</dbReference>
<dbReference type="PANTHER" id="PTHR11736:SF67">
    <property type="entry name" value="MELANOMA-ASSOCIATED ANTIGEN B6B"/>
    <property type="match status" value="1"/>
</dbReference>
<dbReference type="InterPro" id="IPR002190">
    <property type="entry name" value="MHD_dom"/>
</dbReference>
<dbReference type="AlphaFoldDB" id="A0A6P6IPU2"/>
<dbReference type="PROSITE" id="PS50838">
    <property type="entry name" value="MAGE"/>
    <property type="match status" value="1"/>
</dbReference>
<dbReference type="InterPro" id="IPR037445">
    <property type="entry name" value="MAGE"/>
</dbReference>
<gene>
    <name evidence="4" type="primary">LOC112871446</name>
</gene>
<evidence type="ECO:0000313" key="4">
    <source>
        <dbReference type="RefSeq" id="XP_025790281.1"/>
    </source>
</evidence>
<dbReference type="RefSeq" id="XP_025790281.1">
    <property type="nucleotide sequence ID" value="XM_025934496.1"/>
</dbReference>
<sequence>MAGSPSEQETGVGAWVGPTSTVPSLNVTERAPKPGTQGSPASVRNPAVTRVAPRCPRCLPAGPSVVMPHRQKKKLRARQKRHEGQAQQPQGAPAPGSPGAGAASPPLEQGAEGPAAPPAPGARQDPLSRKADMLVRFLLEKHASKEPITRAALLKIVSRKYEAHWAEILRRTSERLQLLFGLELREGDAGGRAYELVSKPGLEGDGGDKGPPKSGLVLALLGVIFMKGNRASEEEVWEFLNVLGVYAGRRHPIFGEPRKFIIQDLVRQKYLEYRHVPGSKPQRYEFLWGPRARAHTSKMEVLQVLAKINDTVPSCFPQLYQEALLEDAARETSTGAATVASAGEAAGPSGAGEPSRARVGRGRRI</sequence>
<dbReference type="InterPro" id="IPR041898">
    <property type="entry name" value="MAGE_WH1"/>
</dbReference>
<dbReference type="Gene3D" id="1.10.10.1200">
    <property type="entry name" value="MAGE homology domain, winged helix WH1 motif"/>
    <property type="match status" value="1"/>
</dbReference>
<dbReference type="Proteomes" id="UP000515131">
    <property type="component" value="Unplaced"/>
</dbReference>
<dbReference type="KEGG" id="pcoo:112871446"/>
<reference evidence="4" key="1">
    <citation type="submission" date="2025-08" db="UniProtKB">
        <authorList>
            <consortium name="RefSeq"/>
        </authorList>
    </citation>
    <scope>IDENTIFICATION</scope>
    <source>
        <tissue evidence="4">Blood</tissue>
    </source>
</reference>
<dbReference type="GO" id="GO:0000122">
    <property type="term" value="P:negative regulation of transcription by RNA polymerase II"/>
    <property type="evidence" value="ECO:0007669"/>
    <property type="project" value="TreeGrafter"/>
</dbReference>
<dbReference type="GeneID" id="112871446"/>
<proteinExistence type="predicted"/>
<evidence type="ECO:0000313" key="3">
    <source>
        <dbReference type="Proteomes" id="UP000515131"/>
    </source>
</evidence>
<dbReference type="FunFam" id="1.10.10.1210:FF:000001">
    <property type="entry name" value="melanoma-associated antigen D1"/>
    <property type="match status" value="1"/>
</dbReference>
<feature type="region of interest" description="Disordered" evidence="1">
    <location>
        <begin position="335"/>
        <end position="365"/>
    </location>
</feature>
<dbReference type="Gene3D" id="1.10.10.1210">
    <property type="entry name" value="MAGE homology domain, winged helix WH2 motif"/>
    <property type="match status" value="1"/>
</dbReference>
<evidence type="ECO:0000259" key="2">
    <source>
        <dbReference type="PROSITE" id="PS50838"/>
    </source>
</evidence>
<accession>A0A6P6IPU2</accession>
<keyword evidence="3" id="KW-1185">Reference proteome</keyword>
<dbReference type="PANTHER" id="PTHR11736">
    <property type="entry name" value="MELANOMA-ASSOCIATED ANTIGEN MAGE ANTIGEN"/>
    <property type="match status" value="1"/>
</dbReference>
<feature type="compositionally biased region" description="Polar residues" evidence="1">
    <location>
        <begin position="18"/>
        <end position="27"/>
    </location>
</feature>
<protein>
    <submittedName>
        <fullName evidence="4">Melanoma-associated antigen B4-like</fullName>
    </submittedName>
</protein>
<feature type="compositionally biased region" description="Low complexity" evidence="1">
    <location>
        <begin position="100"/>
        <end position="114"/>
    </location>
</feature>